<keyword evidence="2" id="KW-1185">Reference proteome</keyword>
<name>A0ABP7NFQ7_9BACT</name>
<organism evidence="1 2">
    <name type="scientific">Hymenobacter algoricola</name>
    <dbReference type="NCBI Taxonomy" id="486267"/>
    <lineage>
        <taxon>Bacteria</taxon>
        <taxon>Pseudomonadati</taxon>
        <taxon>Bacteroidota</taxon>
        <taxon>Cytophagia</taxon>
        <taxon>Cytophagales</taxon>
        <taxon>Hymenobacteraceae</taxon>
        <taxon>Hymenobacter</taxon>
    </lineage>
</organism>
<dbReference type="EMBL" id="BAABDH010000088">
    <property type="protein sequence ID" value="GAA3944369.1"/>
    <property type="molecule type" value="Genomic_DNA"/>
</dbReference>
<evidence type="ECO:0000313" key="1">
    <source>
        <dbReference type="EMBL" id="GAA3944369.1"/>
    </source>
</evidence>
<protein>
    <recommendedName>
        <fullName evidence="3">DUF695 domain-containing protein</fullName>
    </recommendedName>
</protein>
<evidence type="ECO:0008006" key="3">
    <source>
        <dbReference type="Google" id="ProtNLM"/>
    </source>
</evidence>
<dbReference type="Proteomes" id="UP001499909">
    <property type="component" value="Unassembled WGS sequence"/>
</dbReference>
<proteinExistence type="predicted"/>
<accession>A0ABP7NFQ7</accession>
<sequence>MPRYVHKRFRRLALYVSYEARATLPFRQILCAPLTAHYSTFLRGPSFEGIHSINLCLTSLAAENGRTEKLVVGYLDYYVLVDFHLLARLDTDHERQQYLLTSIQEAVRQFVPREGWEMARFDQAYHACIAIELPVEIRY</sequence>
<evidence type="ECO:0000313" key="2">
    <source>
        <dbReference type="Proteomes" id="UP001499909"/>
    </source>
</evidence>
<comment type="caution">
    <text evidence="1">The sequence shown here is derived from an EMBL/GenBank/DDBJ whole genome shotgun (WGS) entry which is preliminary data.</text>
</comment>
<gene>
    <name evidence="1" type="ORF">GCM10022406_28450</name>
</gene>
<reference evidence="2" key="1">
    <citation type="journal article" date="2019" name="Int. J. Syst. Evol. Microbiol.">
        <title>The Global Catalogue of Microorganisms (GCM) 10K type strain sequencing project: providing services to taxonomists for standard genome sequencing and annotation.</title>
        <authorList>
            <consortium name="The Broad Institute Genomics Platform"/>
            <consortium name="The Broad Institute Genome Sequencing Center for Infectious Disease"/>
            <person name="Wu L."/>
            <person name="Ma J."/>
        </authorList>
    </citation>
    <scope>NUCLEOTIDE SEQUENCE [LARGE SCALE GENOMIC DNA]</scope>
    <source>
        <strain evidence="2">JCM 17214</strain>
    </source>
</reference>